<dbReference type="RefSeq" id="WP_068715561.1">
    <property type="nucleotide sequence ID" value="NZ_LWDV01000007.1"/>
</dbReference>
<keyword evidence="2" id="KW-1185">Reference proteome</keyword>
<protein>
    <submittedName>
        <fullName evidence="1">Uncharacterized protein</fullName>
    </submittedName>
</protein>
<name>A0A1C0AB73_9FIRM</name>
<dbReference type="Proteomes" id="UP000093514">
    <property type="component" value="Unassembled WGS sequence"/>
</dbReference>
<reference evidence="2" key="1">
    <citation type="submission" date="2016-07" db="EMBL/GenBank/DDBJ databases">
        <authorList>
            <person name="Florea S."/>
            <person name="Webb J.S."/>
            <person name="Jaromczyk J."/>
            <person name="Schardl C.L."/>
        </authorList>
    </citation>
    <scope>NUCLEOTIDE SEQUENCE [LARGE SCALE GENOMIC DNA]</scope>
    <source>
        <strain evidence="2">Z6</strain>
    </source>
</reference>
<proteinExistence type="predicted"/>
<organism evidence="1 2">
    <name type="scientific">Orenia metallireducens</name>
    <dbReference type="NCBI Taxonomy" id="1413210"/>
    <lineage>
        <taxon>Bacteria</taxon>
        <taxon>Bacillati</taxon>
        <taxon>Bacillota</taxon>
        <taxon>Clostridia</taxon>
        <taxon>Halanaerobiales</taxon>
        <taxon>Halobacteroidaceae</taxon>
        <taxon>Orenia</taxon>
    </lineage>
</organism>
<dbReference type="Gene3D" id="3.40.50.720">
    <property type="entry name" value="NAD(P)-binding Rossmann-like Domain"/>
    <property type="match status" value="1"/>
</dbReference>
<dbReference type="InterPro" id="IPR029063">
    <property type="entry name" value="SAM-dependent_MTases_sf"/>
</dbReference>
<sequence>MDKDKVRQIYKLGTSYLGKLDYNIDDKSEEFVLSALVNSIREEINEISKEGESSFSEFMNFINMYSDKAISIFGAGNFGVSILDFIQDFNYNNKTNIQIKFFLDNNSCKWGEELRGIKILEPKLEILKSVDRIIIASTWKKEIKKQLLKMGVRKNKIISIF</sequence>
<accession>A0A1C0AB73</accession>
<reference evidence="1 2" key="2">
    <citation type="submission" date="2016-08" db="EMBL/GenBank/DDBJ databases">
        <title>Orenia metallireducens sp. nov. strain Z6, a Novel Metal-reducing Firmicute from the Deep Subsurface.</title>
        <authorList>
            <person name="Maxim B.I."/>
            <person name="Kenneth K."/>
            <person name="Flynn T.M."/>
            <person name="Oloughlin E.J."/>
            <person name="Locke R.A."/>
            <person name="Weber J.R."/>
            <person name="Egan S.M."/>
            <person name="Mackie R.I."/>
            <person name="Cann I.K."/>
        </authorList>
    </citation>
    <scope>NUCLEOTIDE SEQUENCE [LARGE SCALE GENOMIC DNA]</scope>
    <source>
        <strain evidence="1 2">Z6</strain>
    </source>
</reference>
<dbReference type="SUPFAM" id="SSF53335">
    <property type="entry name" value="S-adenosyl-L-methionine-dependent methyltransferases"/>
    <property type="match status" value="1"/>
</dbReference>
<evidence type="ECO:0000313" key="1">
    <source>
        <dbReference type="EMBL" id="OCL27629.1"/>
    </source>
</evidence>
<dbReference type="OrthoDB" id="9786100at2"/>
<evidence type="ECO:0000313" key="2">
    <source>
        <dbReference type="Proteomes" id="UP000093514"/>
    </source>
</evidence>
<comment type="caution">
    <text evidence="1">The sequence shown here is derived from an EMBL/GenBank/DDBJ whole genome shotgun (WGS) entry which is preliminary data.</text>
</comment>
<dbReference type="EMBL" id="LWDV01000007">
    <property type="protein sequence ID" value="OCL27629.1"/>
    <property type="molecule type" value="Genomic_DNA"/>
</dbReference>
<dbReference type="AlphaFoldDB" id="A0A1C0AB73"/>
<gene>
    <name evidence="1" type="ORF">U472_03510</name>
</gene>